<gene>
    <name evidence="2" type="ORF">L9S41_10840</name>
</gene>
<dbReference type="InterPro" id="IPR004360">
    <property type="entry name" value="Glyas_Fos-R_dOase_dom"/>
</dbReference>
<organism evidence="2 3">
    <name type="scientific">Geoalkalibacter halelectricus</name>
    <dbReference type="NCBI Taxonomy" id="2847045"/>
    <lineage>
        <taxon>Bacteria</taxon>
        <taxon>Pseudomonadati</taxon>
        <taxon>Thermodesulfobacteriota</taxon>
        <taxon>Desulfuromonadia</taxon>
        <taxon>Desulfuromonadales</taxon>
        <taxon>Geoalkalibacteraceae</taxon>
        <taxon>Geoalkalibacter</taxon>
    </lineage>
</organism>
<evidence type="ECO:0000313" key="3">
    <source>
        <dbReference type="Proteomes" id="UP001060414"/>
    </source>
</evidence>
<keyword evidence="3" id="KW-1185">Reference proteome</keyword>
<dbReference type="Pfam" id="PF00903">
    <property type="entry name" value="Glyoxalase"/>
    <property type="match status" value="1"/>
</dbReference>
<dbReference type="InterPro" id="IPR029068">
    <property type="entry name" value="Glyas_Bleomycin-R_OHBP_Dase"/>
</dbReference>
<dbReference type="EMBL" id="CP092109">
    <property type="protein sequence ID" value="UWZ78195.1"/>
    <property type="molecule type" value="Genomic_DNA"/>
</dbReference>
<dbReference type="SUPFAM" id="SSF54593">
    <property type="entry name" value="Glyoxalase/Bleomycin resistance protein/Dihydroxybiphenyl dioxygenase"/>
    <property type="match status" value="1"/>
</dbReference>
<protein>
    <submittedName>
        <fullName evidence="2">VOC family protein</fullName>
    </submittedName>
</protein>
<dbReference type="PROSITE" id="PS51819">
    <property type="entry name" value="VOC"/>
    <property type="match status" value="1"/>
</dbReference>
<reference evidence="2" key="1">
    <citation type="journal article" date="2022" name="Environ. Microbiol.">
        <title>Geoalkalibacter halelectricus SAP #1 sp. nov. possessing extracellular electron transfer and mineral#reducing capabilities from a haloalkaline environment.</title>
        <authorList>
            <person name="Yadav S."/>
            <person name="Singh R."/>
            <person name="Sundharam S.S."/>
            <person name="Chaudhary S."/>
            <person name="Krishnamurthi S."/>
            <person name="Patil S.A."/>
        </authorList>
    </citation>
    <scope>NUCLEOTIDE SEQUENCE</scope>
    <source>
        <strain evidence="2">SAP-1</strain>
    </source>
</reference>
<dbReference type="Gene3D" id="3.10.180.10">
    <property type="entry name" value="2,3-Dihydroxybiphenyl 1,2-Dioxygenase, domain 1"/>
    <property type="match status" value="1"/>
</dbReference>
<proteinExistence type="predicted"/>
<sequence length="157" mass="17551">MQAKPRKTTAIGINHVALEVGDIDEALAFYGELFNFKLRGRKDKMAFIDLGDQYLALTEGRSQEPDTKRHFGLVVDDREAMRPLVQRLGCTILSSPFPSGLDFLDPWGNYIQVVEYASVQFTKSPEVLAGMGLPGLHKDDQVLKELKEKGMEPPQNS</sequence>
<name>A0ABY5ZGA1_9BACT</name>
<dbReference type="Proteomes" id="UP001060414">
    <property type="component" value="Chromosome"/>
</dbReference>
<evidence type="ECO:0000259" key="1">
    <source>
        <dbReference type="PROSITE" id="PS51819"/>
    </source>
</evidence>
<evidence type="ECO:0000313" key="2">
    <source>
        <dbReference type="EMBL" id="UWZ78195.1"/>
    </source>
</evidence>
<dbReference type="InterPro" id="IPR037523">
    <property type="entry name" value="VOC_core"/>
</dbReference>
<dbReference type="RefSeq" id="WP_260746544.1">
    <property type="nucleotide sequence ID" value="NZ_CP092109.1"/>
</dbReference>
<accession>A0ABY5ZGA1</accession>
<feature type="domain" description="VOC" evidence="1">
    <location>
        <begin position="12"/>
        <end position="130"/>
    </location>
</feature>